<sequence>MSNCCYSFSLPPLMYLNFSGRCRFRHTLVTSAVRRRHHRRRLLKYSSDSGLTLTQTPTIFRLSDDTLQITLKPPSNSLQQLEAKLDQFLNYGREAFDDLRTVVTVDGNNGGWGEVLVYKRDRSLGGREVVVGKKETNWSTSHKSTPLIGDNANYYQKRRKRKPLGRTRQEELPQWWPQVVNWGLHETSNKEEYQTMANQLIRAIMDRKMSGEDTSANDIVQLRHICKTYGVRTFISTANARDSLYRVSINFVLDYCERMSNVSTSIQINGEDVREFIAGLADNIGLESAHAARMVSAAVAARTRSRILQAWALEVQNKHSEALVELFKVCVIHRIFPPAENSPEMEMVARGLDKSLSEEQREYILNSFVDVCGKDIDRSLVEALGLEGARDEQGNGHA</sequence>
<protein>
    <submittedName>
        <fullName evidence="1">Uncharacterized protein</fullName>
    </submittedName>
</protein>
<dbReference type="PANTHER" id="PTHR35830">
    <property type="entry name" value="OS05G0299200 PROTEIN"/>
    <property type="match status" value="1"/>
</dbReference>
<proteinExistence type="predicted"/>
<dbReference type="EMBL" id="JACGWO010000002">
    <property type="protein sequence ID" value="KAK4433792.1"/>
    <property type="molecule type" value="Genomic_DNA"/>
</dbReference>
<dbReference type="AlphaFoldDB" id="A0AAE1YPJ2"/>
<gene>
    <name evidence="1" type="ORF">Salat_0541900</name>
</gene>
<evidence type="ECO:0000313" key="1">
    <source>
        <dbReference type="EMBL" id="KAK4433792.1"/>
    </source>
</evidence>
<reference evidence="1" key="1">
    <citation type="submission" date="2020-06" db="EMBL/GenBank/DDBJ databases">
        <authorList>
            <person name="Li T."/>
            <person name="Hu X."/>
            <person name="Zhang T."/>
            <person name="Song X."/>
            <person name="Zhang H."/>
            <person name="Dai N."/>
            <person name="Sheng W."/>
            <person name="Hou X."/>
            <person name="Wei L."/>
        </authorList>
    </citation>
    <scope>NUCLEOTIDE SEQUENCE</scope>
    <source>
        <strain evidence="1">3651</strain>
        <tissue evidence="1">Leaf</tissue>
    </source>
</reference>
<accession>A0AAE1YPJ2</accession>
<dbReference type="PANTHER" id="PTHR35830:SF1">
    <property type="entry name" value="OS05G0299200 PROTEIN"/>
    <property type="match status" value="1"/>
</dbReference>
<name>A0AAE1YPJ2_9LAMI</name>
<evidence type="ECO:0000313" key="2">
    <source>
        <dbReference type="Proteomes" id="UP001293254"/>
    </source>
</evidence>
<organism evidence="1 2">
    <name type="scientific">Sesamum alatum</name>
    <dbReference type="NCBI Taxonomy" id="300844"/>
    <lineage>
        <taxon>Eukaryota</taxon>
        <taxon>Viridiplantae</taxon>
        <taxon>Streptophyta</taxon>
        <taxon>Embryophyta</taxon>
        <taxon>Tracheophyta</taxon>
        <taxon>Spermatophyta</taxon>
        <taxon>Magnoliopsida</taxon>
        <taxon>eudicotyledons</taxon>
        <taxon>Gunneridae</taxon>
        <taxon>Pentapetalae</taxon>
        <taxon>asterids</taxon>
        <taxon>lamiids</taxon>
        <taxon>Lamiales</taxon>
        <taxon>Pedaliaceae</taxon>
        <taxon>Sesamum</taxon>
    </lineage>
</organism>
<comment type="caution">
    <text evidence="1">The sequence shown here is derived from an EMBL/GenBank/DDBJ whole genome shotgun (WGS) entry which is preliminary data.</text>
</comment>
<dbReference type="Proteomes" id="UP001293254">
    <property type="component" value="Unassembled WGS sequence"/>
</dbReference>
<keyword evidence="2" id="KW-1185">Reference proteome</keyword>
<reference evidence="1" key="2">
    <citation type="journal article" date="2024" name="Plant">
        <title>Genomic evolution and insights into agronomic trait innovations of Sesamum species.</title>
        <authorList>
            <person name="Miao H."/>
            <person name="Wang L."/>
            <person name="Qu L."/>
            <person name="Liu H."/>
            <person name="Sun Y."/>
            <person name="Le M."/>
            <person name="Wang Q."/>
            <person name="Wei S."/>
            <person name="Zheng Y."/>
            <person name="Lin W."/>
            <person name="Duan Y."/>
            <person name="Cao H."/>
            <person name="Xiong S."/>
            <person name="Wang X."/>
            <person name="Wei L."/>
            <person name="Li C."/>
            <person name="Ma Q."/>
            <person name="Ju M."/>
            <person name="Zhao R."/>
            <person name="Li G."/>
            <person name="Mu C."/>
            <person name="Tian Q."/>
            <person name="Mei H."/>
            <person name="Zhang T."/>
            <person name="Gao T."/>
            <person name="Zhang H."/>
        </authorList>
    </citation>
    <scope>NUCLEOTIDE SEQUENCE</scope>
    <source>
        <strain evidence="1">3651</strain>
    </source>
</reference>